<dbReference type="PROSITE" id="PS50026">
    <property type="entry name" value="EGF_3"/>
    <property type="match status" value="4"/>
</dbReference>
<feature type="disulfide bond" evidence="5">
    <location>
        <begin position="102"/>
        <end position="111"/>
    </location>
</feature>
<sequence length="328" mass="34686">MAEVETTTNVGVPGRWAFRIDDAQVRVGGCGHTTSVCLTLRPCLNGGKCIDDCVTGNPSYTCSCLSGFTGRRCHLDVNECASQPCQNGGTCTHGINSFRCQCPAGFGGPTCETAQSPCDTKECQNGGQCQVENGSAVCVCQAGYTGAACETGEWPGFGLERGSCLWPGAGHRVVVAWLKQSPHLCCPSDVDDCSPDPCLNGGSCVDLVGNYTCLCAEPFKGLHCETGNWPSAWSPPWLMVALCREYHHSHFLLPASPSDSPHTCLWGGGMPLPPSHSPALPAQPGSSATNCRKNRKQKMDAASKVLCEAEQPLPLSGPWFPSVKCREG</sequence>
<evidence type="ECO:0000313" key="9">
    <source>
        <dbReference type="Proteomes" id="UP000233100"/>
    </source>
</evidence>
<comment type="caution">
    <text evidence="5">Lacks conserved residue(s) required for the propagation of feature annotation.</text>
</comment>
<dbReference type="Pfam" id="PF00008">
    <property type="entry name" value="EGF"/>
    <property type="match status" value="4"/>
</dbReference>
<reference evidence="8 9" key="1">
    <citation type="submission" date="2013-03" db="EMBL/GenBank/DDBJ databases">
        <authorList>
            <person name="Warren W."/>
            <person name="Wilson R.K."/>
        </authorList>
    </citation>
    <scope>NUCLEOTIDE SEQUENCE</scope>
</reference>
<feature type="domain" description="EGF-like" evidence="7">
    <location>
        <begin position="114"/>
        <end position="150"/>
    </location>
</feature>
<dbReference type="Ensembl" id="ENSMFAT00000022871.2">
    <property type="protein sequence ID" value="ENSMFAP00000004210.2"/>
    <property type="gene ID" value="ENSMFAG00000054710.1"/>
</dbReference>
<dbReference type="InterPro" id="IPR000742">
    <property type="entry name" value="EGF"/>
</dbReference>
<evidence type="ECO:0000256" key="1">
    <source>
        <dbReference type="ARBA" id="ARBA00022536"/>
    </source>
</evidence>
<feature type="disulfide bond" evidence="5">
    <location>
        <begin position="215"/>
        <end position="224"/>
    </location>
</feature>
<evidence type="ECO:0000256" key="6">
    <source>
        <dbReference type="SAM" id="MobiDB-lite"/>
    </source>
</evidence>
<evidence type="ECO:0000256" key="4">
    <source>
        <dbReference type="ARBA" id="ARBA00023180"/>
    </source>
</evidence>
<dbReference type="InterPro" id="IPR000152">
    <property type="entry name" value="EGF-type_Asp/Asn_hydroxyl_site"/>
</dbReference>
<dbReference type="FunFam" id="2.10.25.10:FF:000373">
    <property type="entry name" value="sushi, nidogen and EGF-like domain-containing protein 1"/>
    <property type="match status" value="1"/>
</dbReference>
<dbReference type="VEuPathDB" id="HostDB:ENSMFAG00000001771"/>
<dbReference type="AlphaFoldDB" id="A0A2K5TVW1"/>
<keyword evidence="3 5" id="KW-1015">Disulfide bond</keyword>
<proteinExistence type="predicted"/>
<evidence type="ECO:0000256" key="2">
    <source>
        <dbReference type="ARBA" id="ARBA00022737"/>
    </source>
</evidence>
<dbReference type="PROSITE" id="PS01186">
    <property type="entry name" value="EGF_2"/>
    <property type="match status" value="4"/>
</dbReference>
<dbReference type="GO" id="GO:0005509">
    <property type="term" value="F:calcium ion binding"/>
    <property type="evidence" value="ECO:0007669"/>
    <property type="project" value="InterPro"/>
</dbReference>
<feature type="region of interest" description="Disordered" evidence="6">
    <location>
        <begin position="275"/>
        <end position="297"/>
    </location>
</feature>
<evidence type="ECO:0000256" key="5">
    <source>
        <dbReference type="PROSITE-ProRule" id="PRU00076"/>
    </source>
</evidence>
<keyword evidence="2" id="KW-0677">Repeat</keyword>
<feature type="domain" description="EGF-like" evidence="7">
    <location>
        <begin position="189"/>
        <end position="225"/>
    </location>
</feature>
<reference evidence="8" key="3">
    <citation type="submission" date="2025-09" db="UniProtKB">
        <authorList>
            <consortium name="Ensembl"/>
        </authorList>
    </citation>
    <scope>IDENTIFICATION</scope>
</reference>
<dbReference type="InterPro" id="IPR051022">
    <property type="entry name" value="Notch_Cell-Fate_Det"/>
</dbReference>
<dbReference type="Gene3D" id="2.10.25.10">
    <property type="entry name" value="Laminin"/>
    <property type="match status" value="4"/>
</dbReference>
<dbReference type="PANTHER" id="PTHR24049">
    <property type="entry name" value="CRUMBS FAMILY MEMBER"/>
    <property type="match status" value="1"/>
</dbReference>
<feature type="disulfide bond" evidence="5">
    <location>
        <begin position="140"/>
        <end position="149"/>
    </location>
</feature>
<dbReference type="Proteomes" id="UP000233100">
    <property type="component" value="Chromosome 12"/>
</dbReference>
<dbReference type="PROSITE" id="PS01187">
    <property type="entry name" value="EGF_CA"/>
    <property type="match status" value="1"/>
</dbReference>
<reference evidence="8" key="2">
    <citation type="submission" date="2025-08" db="UniProtKB">
        <authorList>
            <consortium name="Ensembl"/>
        </authorList>
    </citation>
    <scope>IDENTIFICATION</scope>
</reference>
<dbReference type="PROSITE" id="PS00022">
    <property type="entry name" value="EGF_1"/>
    <property type="match status" value="4"/>
</dbReference>
<feature type="disulfide bond" evidence="5">
    <location>
        <begin position="64"/>
        <end position="73"/>
    </location>
</feature>
<dbReference type="GeneTree" id="ENSGT00940000160730"/>
<evidence type="ECO:0000256" key="3">
    <source>
        <dbReference type="ARBA" id="ARBA00023157"/>
    </source>
</evidence>
<dbReference type="CDD" id="cd00054">
    <property type="entry name" value="EGF_CA"/>
    <property type="match status" value="4"/>
</dbReference>
<keyword evidence="4" id="KW-0325">Glycoprotein</keyword>
<protein>
    <recommendedName>
        <fullName evidence="7">EGF-like domain-containing protein</fullName>
    </recommendedName>
</protein>
<dbReference type="SMART" id="SM00181">
    <property type="entry name" value="EGF"/>
    <property type="match status" value="4"/>
</dbReference>
<accession>A0A2K5TVW1</accession>
<dbReference type="FunFam" id="2.10.25.10:FF:000213">
    <property type="entry name" value="sushi, nidogen and EGF-like domain-containing protein 1"/>
    <property type="match status" value="1"/>
</dbReference>
<dbReference type="InterPro" id="IPR018097">
    <property type="entry name" value="EGF_Ca-bd_CS"/>
</dbReference>
<dbReference type="SMART" id="SM00179">
    <property type="entry name" value="EGF_CA"/>
    <property type="match status" value="4"/>
</dbReference>
<evidence type="ECO:0000259" key="7">
    <source>
        <dbReference type="PROSITE" id="PS50026"/>
    </source>
</evidence>
<organism evidence="8 9">
    <name type="scientific">Macaca fascicularis</name>
    <name type="common">Crab-eating macaque</name>
    <name type="synonym">Cynomolgus monkey</name>
    <dbReference type="NCBI Taxonomy" id="9541"/>
    <lineage>
        <taxon>Eukaryota</taxon>
        <taxon>Metazoa</taxon>
        <taxon>Chordata</taxon>
        <taxon>Craniata</taxon>
        <taxon>Vertebrata</taxon>
        <taxon>Euteleostomi</taxon>
        <taxon>Mammalia</taxon>
        <taxon>Eutheria</taxon>
        <taxon>Euarchontoglires</taxon>
        <taxon>Primates</taxon>
        <taxon>Haplorrhini</taxon>
        <taxon>Catarrhini</taxon>
        <taxon>Cercopithecidae</taxon>
        <taxon>Cercopithecinae</taxon>
        <taxon>Macaca</taxon>
    </lineage>
</organism>
<evidence type="ECO:0000313" key="8">
    <source>
        <dbReference type="Ensembl" id="ENSMFAP00000004210.2"/>
    </source>
</evidence>
<feature type="domain" description="EGF-like" evidence="7">
    <location>
        <begin position="33"/>
        <end position="74"/>
    </location>
</feature>
<feature type="domain" description="EGF-like" evidence="7">
    <location>
        <begin position="76"/>
        <end position="112"/>
    </location>
</feature>
<keyword evidence="1 5" id="KW-0245">EGF-like domain</keyword>
<dbReference type="FunFam" id="2.10.25.10:FF:000457">
    <property type="entry name" value="Sushi, nidogen and EGF like domains 1"/>
    <property type="match status" value="1"/>
</dbReference>
<dbReference type="PROSITE" id="PS00010">
    <property type="entry name" value="ASX_HYDROXYL"/>
    <property type="match status" value="1"/>
</dbReference>
<dbReference type="InterPro" id="IPR001881">
    <property type="entry name" value="EGF-like_Ca-bd_dom"/>
</dbReference>
<dbReference type="SUPFAM" id="SSF57196">
    <property type="entry name" value="EGF/Laminin"/>
    <property type="match status" value="4"/>
</dbReference>
<dbReference type="PRINTS" id="PR00010">
    <property type="entry name" value="EGFBLOOD"/>
</dbReference>
<keyword evidence="9" id="KW-1185">Reference proteome</keyword>
<dbReference type="FunFam" id="2.10.25.10:FF:000006">
    <property type="entry name" value="Versican core protein-like isoform 1"/>
    <property type="match status" value="1"/>
</dbReference>
<name>A0A2K5TVW1_MACFA</name>